<dbReference type="EMBL" id="CP061171">
    <property type="protein sequence ID" value="QNR82741.1"/>
    <property type="molecule type" value="Genomic_DNA"/>
</dbReference>
<accession>A0ABX6TB69</accession>
<keyword evidence="1" id="KW-1133">Transmembrane helix</keyword>
<reference evidence="2 3" key="1">
    <citation type="submission" date="2020-09" db="EMBL/GenBank/DDBJ databases">
        <title>Pedobacter sp. SW-16 isolated from soil near Yeocheon.</title>
        <authorList>
            <person name="Im H.S."/>
            <person name="Joung Y."/>
            <person name="Lee S.-S."/>
        </authorList>
    </citation>
    <scope>NUCLEOTIDE SEQUENCE [LARGE SCALE GENOMIC DNA]</scope>
    <source>
        <strain evidence="2 3">SW-16</strain>
    </source>
</reference>
<keyword evidence="3" id="KW-1185">Reference proteome</keyword>
<feature type="transmembrane region" description="Helical" evidence="1">
    <location>
        <begin position="16"/>
        <end position="38"/>
    </location>
</feature>
<sequence>MVIISFFSEDKRNLSISLYASAILTFILVTVRVVGYWAQREEKTVLLMVCEEGLHYYEHAALIQWKVITDIQIVNRELSVSFGPSPALDFTLNLLDTNLQERFDDFCQLLNRYYYPKTVYIYESSVSCGC</sequence>
<proteinExistence type="predicted"/>
<gene>
    <name evidence="2" type="ORF">H9N25_12090</name>
</gene>
<dbReference type="Proteomes" id="UP000516439">
    <property type="component" value="Chromosome"/>
</dbReference>
<evidence type="ECO:0000313" key="3">
    <source>
        <dbReference type="Proteomes" id="UP000516439"/>
    </source>
</evidence>
<dbReference type="RefSeq" id="WP_190326035.1">
    <property type="nucleotide sequence ID" value="NZ_CP061171.1"/>
</dbReference>
<organism evidence="2 3">
    <name type="scientific">Pedobacter riviphilus</name>
    <dbReference type="NCBI Taxonomy" id="2766984"/>
    <lineage>
        <taxon>Bacteria</taxon>
        <taxon>Pseudomonadati</taxon>
        <taxon>Bacteroidota</taxon>
        <taxon>Sphingobacteriia</taxon>
        <taxon>Sphingobacteriales</taxon>
        <taxon>Sphingobacteriaceae</taxon>
        <taxon>Pedobacter</taxon>
    </lineage>
</organism>
<keyword evidence="1" id="KW-0812">Transmembrane</keyword>
<evidence type="ECO:0000313" key="2">
    <source>
        <dbReference type="EMBL" id="QNR82741.1"/>
    </source>
</evidence>
<name>A0ABX6TB69_9SPHI</name>
<keyword evidence="1" id="KW-0472">Membrane</keyword>
<evidence type="ECO:0000256" key="1">
    <source>
        <dbReference type="SAM" id="Phobius"/>
    </source>
</evidence>
<protein>
    <submittedName>
        <fullName evidence="2">Uncharacterized protein</fullName>
    </submittedName>
</protein>